<evidence type="ECO:0000313" key="2">
    <source>
        <dbReference type="Proteomes" id="UP001168537"/>
    </source>
</evidence>
<protein>
    <submittedName>
        <fullName evidence="1">Uncharacterized protein</fullName>
    </submittedName>
</protein>
<dbReference type="Proteomes" id="UP001168537">
    <property type="component" value="Unassembled WGS sequence"/>
</dbReference>
<organism evidence="1 2">
    <name type="scientific">Nocardioides abyssi</name>
    <dbReference type="NCBI Taxonomy" id="3058370"/>
    <lineage>
        <taxon>Bacteria</taxon>
        <taxon>Bacillati</taxon>
        <taxon>Actinomycetota</taxon>
        <taxon>Actinomycetes</taxon>
        <taxon>Propionibacteriales</taxon>
        <taxon>Nocardioidaceae</taxon>
        <taxon>Nocardioides</taxon>
    </lineage>
</organism>
<dbReference type="EMBL" id="JAUHJR010000001">
    <property type="protein sequence ID" value="MDN4159890.1"/>
    <property type="molecule type" value="Genomic_DNA"/>
</dbReference>
<keyword evidence="2" id="KW-1185">Reference proteome</keyword>
<comment type="caution">
    <text evidence="1">The sequence shown here is derived from an EMBL/GenBank/DDBJ whole genome shotgun (WGS) entry which is preliminary data.</text>
</comment>
<sequence length="110" mass="11699">MVHRLSTSEAVGGADRVRIAHSATSLTHGLEPHEGVVLVDDGGEQHLAVVADIEFELEDTVYVLEVGARVPEETADRLVAGAGEPAGEEGVTEVIRLLGELRRRVGQRAP</sequence>
<name>A0ABT8EP21_9ACTN</name>
<evidence type="ECO:0000313" key="1">
    <source>
        <dbReference type="EMBL" id="MDN4159890.1"/>
    </source>
</evidence>
<accession>A0ABT8EP21</accession>
<reference evidence="1" key="1">
    <citation type="submission" date="2023-06" db="EMBL/GenBank/DDBJ databases">
        <title>Draft genome sequence of Nocardioides sp. SOB72.</title>
        <authorList>
            <person name="Zhang G."/>
        </authorList>
    </citation>
    <scope>NUCLEOTIDE SEQUENCE</scope>
    <source>
        <strain evidence="1">SOB72</strain>
    </source>
</reference>
<proteinExistence type="predicted"/>
<gene>
    <name evidence="1" type="ORF">QWY29_00865</name>
</gene>